<protein>
    <submittedName>
        <fullName evidence="1">Uncharacterized protein</fullName>
    </submittedName>
</protein>
<comment type="caution">
    <text evidence="1">The sequence shown here is derived from an EMBL/GenBank/DDBJ whole genome shotgun (WGS) entry which is preliminary data.</text>
</comment>
<accession>A0ABS1EVY4</accession>
<evidence type="ECO:0000313" key="1">
    <source>
        <dbReference type="EMBL" id="MBK1813508.1"/>
    </source>
</evidence>
<dbReference type="RefSeq" id="WP_200273713.1">
    <property type="nucleotide sequence ID" value="NZ_JAENHN010000064.1"/>
</dbReference>
<sequence length="289" mass="33602">MNEYINEDLLFKIFSSFLLIHYYSQEDGLEDFDEIHKDEKTVYLHKKVINSTEGELFDRRDSKLYKYYSDNNCTNNIKPRISSEVLKTRTIENNIYKLYKSNGVEDEKSISNDNKEVVKVADVDLLIAILKIPISINKMVNLKNEKIYKVENISCNIKKISGNLLLLNKAHEQTKVKLFYEGVIRIQAKVICVDYINKGVLYCNTKDLVFYCDFSGTINTYIETRFVEDIDSVNIPIKIDLVSNEFSVRTILEEPVVIFDLEEEYYKSLAVIGNVDSEITLLSKRYADI</sequence>
<gene>
    <name evidence="1" type="ORF">JHL18_23100</name>
</gene>
<dbReference type="EMBL" id="JAENHN010000064">
    <property type="protein sequence ID" value="MBK1813508.1"/>
    <property type="molecule type" value="Genomic_DNA"/>
</dbReference>
<dbReference type="Proteomes" id="UP000596739">
    <property type="component" value="Unassembled WGS sequence"/>
</dbReference>
<proteinExistence type="predicted"/>
<name>A0ABS1EVY4_9CLOT</name>
<organism evidence="1 2">
    <name type="scientific">Clostridium yunnanense</name>
    <dbReference type="NCBI Taxonomy" id="2800325"/>
    <lineage>
        <taxon>Bacteria</taxon>
        <taxon>Bacillati</taxon>
        <taxon>Bacillota</taxon>
        <taxon>Clostridia</taxon>
        <taxon>Eubacteriales</taxon>
        <taxon>Clostridiaceae</taxon>
        <taxon>Clostridium</taxon>
    </lineage>
</organism>
<reference evidence="2" key="1">
    <citation type="submission" date="2021-01" db="EMBL/GenBank/DDBJ databases">
        <title>Genome public.</title>
        <authorList>
            <person name="Liu C."/>
            <person name="Sun Q."/>
        </authorList>
    </citation>
    <scope>NUCLEOTIDE SEQUENCE [LARGE SCALE GENOMIC DNA]</scope>
    <source>
        <strain evidence="2">YIM B02505</strain>
    </source>
</reference>
<keyword evidence="2" id="KW-1185">Reference proteome</keyword>
<evidence type="ECO:0000313" key="2">
    <source>
        <dbReference type="Proteomes" id="UP000596739"/>
    </source>
</evidence>